<dbReference type="Proteomes" id="UP000000483">
    <property type="component" value="Chromosome"/>
</dbReference>
<gene>
    <name evidence="2" type="ordered locus">Desac_2311</name>
</gene>
<evidence type="ECO:0000313" key="3">
    <source>
        <dbReference type="Proteomes" id="UP000000483"/>
    </source>
</evidence>
<accession>F2NFL6</accession>
<keyword evidence="3" id="KW-1185">Reference proteome</keyword>
<dbReference type="GO" id="GO:0004792">
    <property type="term" value="F:thiosulfate-cyanide sulfurtransferase activity"/>
    <property type="evidence" value="ECO:0007669"/>
    <property type="project" value="TreeGrafter"/>
</dbReference>
<organism evidence="2 3">
    <name type="scientific">Desulfobacca acetoxidans (strain ATCC 700848 / DSM 11109 / ASRB2)</name>
    <dbReference type="NCBI Taxonomy" id="880072"/>
    <lineage>
        <taxon>Bacteria</taxon>
        <taxon>Pseudomonadati</taxon>
        <taxon>Thermodesulfobacteriota</taxon>
        <taxon>Desulfobaccia</taxon>
        <taxon>Desulfobaccales</taxon>
        <taxon>Desulfobaccaceae</taxon>
        <taxon>Desulfobacca</taxon>
    </lineage>
</organism>
<dbReference type="PANTHER" id="PTHR10953:SF102">
    <property type="entry name" value="ADENYLYLTRANSFERASE AND SULFURTRANSFERASE MOCS3"/>
    <property type="match status" value="1"/>
</dbReference>
<reference evidence="2 3" key="1">
    <citation type="journal article" date="2011" name="Stand. Genomic Sci.">
        <title>Complete genome sequence of the acetate-degrading sulfate reducer Desulfobacca acetoxidans type strain (ASRB2).</title>
        <authorList>
            <person name="Goker M."/>
            <person name="Teshima H."/>
            <person name="Lapidus A."/>
            <person name="Nolan M."/>
            <person name="Lucas S."/>
            <person name="Hammon N."/>
            <person name="Deshpande S."/>
            <person name="Cheng J.F."/>
            <person name="Tapia R."/>
            <person name="Han C."/>
            <person name="Goodwin L."/>
            <person name="Pitluck S."/>
            <person name="Huntemann M."/>
            <person name="Liolios K."/>
            <person name="Ivanova N."/>
            <person name="Pagani I."/>
            <person name="Mavromatis K."/>
            <person name="Ovchinikova G."/>
            <person name="Pati A."/>
            <person name="Chen A."/>
            <person name="Palaniappan K."/>
            <person name="Land M."/>
            <person name="Hauser L."/>
            <person name="Brambilla E.M."/>
            <person name="Rohde M."/>
            <person name="Spring S."/>
            <person name="Detter J.C."/>
            <person name="Woyke T."/>
            <person name="Bristow J."/>
            <person name="Eisen J.A."/>
            <person name="Markowitz V."/>
            <person name="Hugenholtz P."/>
            <person name="Kyrpides N.C."/>
            <person name="Klenk H.P."/>
        </authorList>
    </citation>
    <scope>NUCLEOTIDE SEQUENCE [LARGE SCALE GENOMIC DNA]</scope>
    <source>
        <strain evidence="3">ATCC 700848 / DSM 11109 / ASRB2</strain>
    </source>
</reference>
<dbReference type="KEGG" id="dao:Desac_2311"/>
<feature type="domain" description="THIF-type NAD/FAD binding fold" evidence="1">
    <location>
        <begin position="24"/>
        <end position="251"/>
    </location>
</feature>
<evidence type="ECO:0000313" key="2">
    <source>
        <dbReference type="EMBL" id="AEB10135.1"/>
    </source>
</evidence>
<dbReference type="EMBL" id="CP002629">
    <property type="protein sequence ID" value="AEB10135.1"/>
    <property type="molecule type" value="Genomic_DNA"/>
</dbReference>
<dbReference type="GO" id="GO:0016779">
    <property type="term" value="F:nucleotidyltransferase activity"/>
    <property type="evidence" value="ECO:0007669"/>
    <property type="project" value="TreeGrafter"/>
</dbReference>
<dbReference type="eggNOG" id="COG0476">
    <property type="taxonomic scope" value="Bacteria"/>
</dbReference>
<dbReference type="InterPro" id="IPR035985">
    <property type="entry name" value="Ubiquitin-activating_enz"/>
</dbReference>
<dbReference type="InterPro" id="IPR045886">
    <property type="entry name" value="ThiF/MoeB/HesA"/>
</dbReference>
<dbReference type="Pfam" id="PF00899">
    <property type="entry name" value="ThiF"/>
    <property type="match status" value="1"/>
</dbReference>
<dbReference type="GO" id="GO:0008641">
    <property type="term" value="F:ubiquitin-like modifier activating enzyme activity"/>
    <property type="evidence" value="ECO:0007669"/>
    <property type="project" value="InterPro"/>
</dbReference>
<evidence type="ECO:0000259" key="1">
    <source>
        <dbReference type="Pfam" id="PF00899"/>
    </source>
</evidence>
<dbReference type="InterPro" id="IPR000594">
    <property type="entry name" value="ThiF_NAD_FAD-bd"/>
</dbReference>
<dbReference type="Gene3D" id="3.40.50.720">
    <property type="entry name" value="NAD(P)-binding Rossmann-like Domain"/>
    <property type="match status" value="1"/>
</dbReference>
<sequence>MLELMKELPLSLFSALSPAELTRYERQMNLPEWGLTAQQKFKNSRVFIASASGPMITAALNLAAAGVGRLKVVDCRRVLLTDLCNQMLYREKDLNKFRVAVAQQRLRETNPFIEVEAFERKISDHNALRLIEGTDLILADLRDKPTSLALNRAASRRRLPLIVGWIQNMRCNIITLQPGKGLCLECTGLHDRVRDNEASLGPMSTLAGSLIALETMRLLGGLEPAFLGQLFGFDGNLCRCETEKLKVTPTCPVCGKTF</sequence>
<dbReference type="STRING" id="880072.Desac_2311"/>
<name>F2NFL6_DESAR</name>
<reference evidence="3" key="2">
    <citation type="submission" date="2011-03" db="EMBL/GenBank/DDBJ databases">
        <title>The complete genome of Desulfobacca acetoxidans DSM 11109.</title>
        <authorList>
            <consortium name="US DOE Joint Genome Institute (JGI-PGF)"/>
            <person name="Lucas S."/>
            <person name="Copeland A."/>
            <person name="Lapidus A."/>
            <person name="Bruce D."/>
            <person name="Goodwin L."/>
            <person name="Pitluck S."/>
            <person name="Peters L."/>
            <person name="Kyrpides N."/>
            <person name="Mavromatis K."/>
            <person name="Ivanova N."/>
            <person name="Ovchinnikova G."/>
            <person name="Teshima H."/>
            <person name="Detter J.C."/>
            <person name="Han C."/>
            <person name="Land M."/>
            <person name="Hauser L."/>
            <person name="Markowitz V."/>
            <person name="Cheng J.-F."/>
            <person name="Hugenholtz P."/>
            <person name="Woyke T."/>
            <person name="Wu D."/>
            <person name="Spring S."/>
            <person name="Schueler E."/>
            <person name="Brambilla E."/>
            <person name="Klenk H.-P."/>
            <person name="Eisen J.A."/>
        </authorList>
    </citation>
    <scope>NUCLEOTIDE SEQUENCE [LARGE SCALE GENOMIC DNA]</scope>
    <source>
        <strain evidence="3">ATCC 700848 / DSM 11109 / ASRB2</strain>
    </source>
</reference>
<dbReference type="SUPFAM" id="SSF69572">
    <property type="entry name" value="Activating enzymes of the ubiquitin-like proteins"/>
    <property type="match status" value="1"/>
</dbReference>
<dbReference type="AlphaFoldDB" id="F2NFL6"/>
<dbReference type="GO" id="GO:0005737">
    <property type="term" value="C:cytoplasm"/>
    <property type="evidence" value="ECO:0007669"/>
    <property type="project" value="TreeGrafter"/>
</dbReference>
<dbReference type="PANTHER" id="PTHR10953">
    <property type="entry name" value="UBIQUITIN-ACTIVATING ENZYME E1"/>
    <property type="match status" value="1"/>
</dbReference>
<dbReference type="HOGENOM" id="CLU_013325_10_0_7"/>
<proteinExistence type="predicted"/>
<protein>
    <submittedName>
        <fullName evidence="2">UBA/THIF-type NAD/FAD binding protein</fullName>
    </submittedName>
</protein>